<dbReference type="SUPFAM" id="SSF57903">
    <property type="entry name" value="FYVE/PHD zinc finger"/>
    <property type="match status" value="1"/>
</dbReference>
<keyword evidence="6 11" id="KW-0156">Chromatin regulator</keyword>
<dbReference type="Gene3D" id="3.30.40.10">
    <property type="entry name" value="Zinc/RING finger domain, C3HC4 (zinc finger)"/>
    <property type="match status" value="1"/>
</dbReference>
<dbReference type="InterPro" id="IPR001965">
    <property type="entry name" value="Znf_PHD"/>
</dbReference>
<dbReference type="FunFam" id="3.30.40.10:FF:000016">
    <property type="entry name" value="Inhibitor of growth protein"/>
    <property type="match status" value="1"/>
</dbReference>
<dbReference type="InterPro" id="IPR011011">
    <property type="entry name" value="Znf_FYVE_PHD"/>
</dbReference>
<evidence type="ECO:0000256" key="8">
    <source>
        <dbReference type="PIRSR" id="PIRSR628651-50"/>
    </source>
</evidence>
<comment type="subcellular location">
    <subcellularLocation>
        <location evidence="1 11">Nucleus</location>
    </subcellularLocation>
</comment>
<evidence type="ECO:0000256" key="4">
    <source>
        <dbReference type="ARBA" id="ARBA00022771"/>
    </source>
</evidence>
<dbReference type="SMART" id="SM00249">
    <property type="entry name" value="PHD"/>
    <property type="match status" value="1"/>
</dbReference>
<dbReference type="InterPro" id="IPR028651">
    <property type="entry name" value="ING_fam"/>
</dbReference>
<dbReference type="EMBL" id="UYRR01033843">
    <property type="protein sequence ID" value="VDK59735.1"/>
    <property type="molecule type" value="Genomic_DNA"/>
</dbReference>
<dbReference type="GO" id="GO:0035267">
    <property type="term" value="C:NuA4 histone acetyltransferase complex"/>
    <property type="evidence" value="ECO:0007669"/>
    <property type="project" value="TreeGrafter"/>
</dbReference>
<dbReference type="AlphaFoldDB" id="A0A0M3K9Z5"/>
<comment type="domain">
    <text evidence="11">The PHD-type zinc finger mediates the binding to H3K4me3.</text>
</comment>
<sequence>MSQFLENYHKSVADLPDKLKEHFVEIGRLDAECAAKAAQVDDKMKEFVRNRKALSKTDSELDFRISKMMVLFQALFSEMHRLSDQKIRLSSDAYELVDKQIRKLDDDAAKLRSSMRQKFIDTAGRLGIDGGYLHPLVSSIDESEADSKKRKSTSRKQKKKDDGSAKNVAEASGAATTLQPFLDTTPIIEMPVDPNEPTYCICHQVSFGEMVMCDNKQCPIEWFHFQCVGLTEPPKGKWFCERCLEQRKKKTPAASASRKH</sequence>
<evidence type="ECO:0000256" key="7">
    <source>
        <dbReference type="ARBA" id="ARBA00023242"/>
    </source>
</evidence>
<evidence type="ECO:0000313" key="14">
    <source>
        <dbReference type="EMBL" id="VDK59735.1"/>
    </source>
</evidence>
<comment type="subunit">
    <text evidence="11">Component of an histone acetyltransferase complex. Interacts with H3K4me3 and to a lesser extent with H3K4me2.</text>
</comment>
<keyword evidence="5 9" id="KW-0862">Zinc</keyword>
<feature type="site" description="Histone H3K4me3 binding" evidence="8">
    <location>
        <position position="214"/>
    </location>
</feature>
<feature type="site" description="Histone H3K4me3 binding" evidence="8">
    <location>
        <position position="222"/>
    </location>
</feature>
<reference evidence="14 15" key="2">
    <citation type="submission" date="2018-11" db="EMBL/GenBank/DDBJ databases">
        <authorList>
            <consortium name="Pathogen Informatics"/>
        </authorList>
    </citation>
    <scope>NUCLEOTIDE SEQUENCE [LARGE SCALE GENOMIC DNA]</scope>
</reference>
<feature type="binding site" evidence="9">
    <location>
        <position position="202"/>
    </location>
    <ligand>
        <name>Zn(2+)</name>
        <dbReference type="ChEBI" id="CHEBI:29105"/>
        <label>1</label>
    </ligand>
</feature>
<evidence type="ECO:0000256" key="1">
    <source>
        <dbReference type="ARBA" id="ARBA00004123"/>
    </source>
</evidence>
<keyword evidence="7 11" id="KW-0539">Nucleus</keyword>
<accession>A0A0M3K9Z5</accession>
<dbReference type="Pfam" id="PF12998">
    <property type="entry name" value="ING"/>
    <property type="match status" value="1"/>
</dbReference>
<proteinExistence type="inferred from homology"/>
<comment type="similarity">
    <text evidence="2 11">Belongs to the ING family.</text>
</comment>
<dbReference type="GO" id="GO:0008270">
    <property type="term" value="F:zinc ion binding"/>
    <property type="evidence" value="ECO:0007669"/>
    <property type="project" value="UniProtKB-KW"/>
</dbReference>
<dbReference type="Proteomes" id="UP000267096">
    <property type="component" value="Unassembled WGS sequence"/>
</dbReference>
<dbReference type="InterPro" id="IPR013083">
    <property type="entry name" value="Znf_RING/FYVE/PHD"/>
</dbReference>
<feature type="binding site" evidence="9">
    <location>
        <position position="227"/>
    </location>
    <ligand>
        <name>Zn(2+)</name>
        <dbReference type="ChEBI" id="CHEBI:29105"/>
        <label>1</label>
    </ligand>
</feature>
<evidence type="ECO:0000256" key="2">
    <source>
        <dbReference type="ARBA" id="ARBA00010210"/>
    </source>
</evidence>
<evidence type="ECO:0000256" key="10">
    <source>
        <dbReference type="PROSITE-ProRule" id="PRU00146"/>
    </source>
</evidence>
<comment type="function">
    <text evidence="11">Component of an histone acetyltransferase complex.</text>
</comment>
<dbReference type="Gene3D" id="6.10.140.1740">
    <property type="match status" value="1"/>
</dbReference>
<feature type="binding site" evidence="9">
    <location>
        <position position="240"/>
    </location>
    <ligand>
        <name>Zn(2+)</name>
        <dbReference type="ChEBI" id="CHEBI:29105"/>
        <label>2</label>
    </ligand>
</feature>
<dbReference type="OrthoDB" id="5411773at2759"/>
<dbReference type="CDD" id="cd15505">
    <property type="entry name" value="PHD_ING"/>
    <property type="match status" value="1"/>
</dbReference>
<evidence type="ECO:0000256" key="11">
    <source>
        <dbReference type="RuleBase" id="RU361213"/>
    </source>
</evidence>
<evidence type="ECO:0000256" key="9">
    <source>
        <dbReference type="PIRSR" id="PIRSR628651-51"/>
    </source>
</evidence>
<evidence type="ECO:0000256" key="3">
    <source>
        <dbReference type="ARBA" id="ARBA00022723"/>
    </source>
</evidence>
<feature type="site" description="Histone H3K4me3 binding" evidence="8">
    <location>
        <position position="210"/>
    </location>
</feature>
<evidence type="ECO:0000256" key="5">
    <source>
        <dbReference type="ARBA" id="ARBA00022833"/>
    </source>
</evidence>
<feature type="binding site" evidence="9">
    <location>
        <position position="218"/>
    </location>
    <ligand>
        <name>Zn(2+)</name>
        <dbReference type="ChEBI" id="CHEBI:29105"/>
        <label>2</label>
    </ligand>
</feature>
<dbReference type="PANTHER" id="PTHR10333">
    <property type="entry name" value="INHIBITOR OF GROWTH PROTEIN"/>
    <property type="match status" value="1"/>
</dbReference>
<keyword evidence="4 10" id="KW-0863">Zinc-finger</keyword>
<dbReference type="InterPro" id="IPR019787">
    <property type="entry name" value="Znf_PHD-finger"/>
</dbReference>
<reference evidence="16" key="1">
    <citation type="submission" date="2017-02" db="UniProtKB">
        <authorList>
            <consortium name="WormBaseParasite"/>
        </authorList>
    </citation>
    <scope>IDENTIFICATION</scope>
</reference>
<protein>
    <recommendedName>
        <fullName evidence="11">Inhibitor of growth protein</fullName>
    </recommendedName>
</protein>
<keyword evidence="3 9" id="KW-0479">Metal-binding</keyword>
<dbReference type="GO" id="GO:0006325">
    <property type="term" value="P:chromatin organization"/>
    <property type="evidence" value="ECO:0007669"/>
    <property type="project" value="UniProtKB-KW"/>
</dbReference>
<feature type="binding site" evidence="9">
    <location>
        <position position="200"/>
    </location>
    <ligand>
        <name>Zn(2+)</name>
        <dbReference type="ChEBI" id="CHEBI:29105"/>
        <label>1</label>
    </ligand>
</feature>
<evidence type="ECO:0000313" key="15">
    <source>
        <dbReference type="Proteomes" id="UP000267096"/>
    </source>
</evidence>
<feature type="compositionally biased region" description="Basic residues" evidence="12">
    <location>
        <begin position="148"/>
        <end position="158"/>
    </location>
</feature>
<keyword evidence="15" id="KW-1185">Reference proteome</keyword>
<dbReference type="InterPro" id="IPR024610">
    <property type="entry name" value="ING_N_histone-binding"/>
</dbReference>
<gene>
    <name evidence="14" type="ORF">ASIM_LOCUS17193</name>
</gene>
<evidence type="ECO:0000256" key="12">
    <source>
        <dbReference type="SAM" id="MobiDB-lite"/>
    </source>
</evidence>
<feature type="region of interest" description="Disordered" evidence="12">
    <location>
        <begin position="143"/>
        <end position="172"/>
    </location>
</feature>
<feature type="site" description="Histone H3K4me3 binding" evidence="8">
    <location>
        <position position="199"/>
    </location>
</feature>
<evidence type="ECO:0000259" key="13">
    <source>
        <dbReference type="PROSITE" id="PS50016"/>
    </source>
</evidence>
<dbReference type="PROSITE" id="PS01359">
    <property type="entry name" value="ZF_PHD_1"/>
    <property type="match status" value="1"/>
</dbReference>
<dbReference type="InterPro" id="IPR019786">
    <property type="entry name" value="Zinc_finger_PHD-type_CS"/>
</dbReference>
<dbReference type="GO" id="GO:0005634">
    <property type="term" value="C:nucleus"/>
    <property type="evidence" value="ECO:0007669"/>
    <property type="project" value="UniProtKB-SubCell"/>
</dbReference>
<dbReference type="WBParaSite" id="ASIM_0001779101-mRNA-1">
    <property type="protein sequence ID" value="ASIM_0001779101-mRNA-1"/>
    <property type="gene ID" value="ASIM_0001779101"/>
</dbReference>
<feature type="domain" description="PHD-type" evidence="13">
    <location>
        <begin position="197"/>
        <end position="246"/>
    </location>
</feature>
<organism evidence="16">
    <name type="scientific">Anisakis simplex</name>
    <name type="common">Herring worm</name>
    <dbReference type="NCBI Taxonomy" id="6269"/>
    <lineage>
        <taxon>Eukaryota</taxon>
        <taxon>Metazoa</taxon>
        <taxon>Ecdysozoa</taxon>
        <taxon>Nematoda</taxon>
        <taxon>Chromadorea</taxon>
        <taxon>Rhabditida</taxon>
        <taxon>Spirurina</taxon>
        <taxon>Ascaridomorpha</taxon>
        <taxon>Ascaridoidea</taxon>
        <taxon>Anisakidae</taxon>
        <taxon>Anisakis</taxon>
        <taxon>Anisakis simplex complex</taxon>
    </lineage>
</organism>
<dbReference type="CDD" id="cd16859">
    <property type="entry name" value="ING_ING4_5"/>
    <property type="match status" value="1"/>
</dbReference>
<dbReference type="SMART" id="SM01408">
    <property type="entry name" value="ING"/>
    <property type="match status" value="1"/>
</dbReference>
<feature type="binding site" evidence="9">
    <location>
        <position position="243"/>
    </location>
    <ligand>
        <name>Zn(2+)</name>
        <dbReference type="ChEBI" id="CHEBI:29105"/>
        <label>2</label>
    </ligand>
</feature>
<feature type="binding site" evidence="9">
    <location>
        <position position="213"/>
    </location>
    <ligand>
        <name>Zn(2+)</name>
        <dbReference type="ChEBI" id="CHEBI:29105"/>
        <label>2</label>
    </ligand>
</feature>
<dbReference type="PANTHER" id="PTHR10333:SF42">
    <property type="entry name" value="INHIBITOR OF GROWTH PROTEIN 5"/>
    <property type="match status" value="1"/>
</dbReference>
<name>A0A0M3K9Z5_ANISI</name>
<dbReference type="PROSITE" id="PS50016">
    <property type="entry name" value="ZF_PHD_2"/>
    <property type="match status" value="1"/>
</dbReference>
<evidence type="ECO:0000313" key="16">
    <source>
        <dbReference type="WBParaSite" id="ASIM_0001779101-mRNA-1"/>
    </source>
</evidence>
<evidence type="ECO:0000256" key="6">
    <source>
        <dbReference type="ARBA" id="ARBA00022853"/>
    </source>
</evidence>
<feature type="binding site" evidence="9">
    <location>
        <position position="224"/>
    </location>
    <ligand>
        <name>Zn(2+)</name>
        <dbReference type="ChEBI" id="CHEBI:29105"/>
        <label>1</label>
    </ligand>
</feature>